<proteinExistence type="predicted"/>
<evidence type="ECO:0000313" key="1">
    <source>
        <dbReference type="EMBL" id="MBW0521997.1"/>
    </source>
</evidence>
<dbReference type="EMBL" id="AVOT02029239">
    <property type="protein sequence ID" value="MBW0521997.1"/>
    <property type="molecule type" value="Genomic_DNA"/>
</dbReference>
<comment type="caution">
    <text evidence="1">The sequence shown here is derived from an EMBL/GenBank/DDBJ whole genome shotgun (WGS) entry which is preliminary data.</text>
</comment>
<dbReference type="AlphaFoldDB" id="A0A9Q3HZN1"/>
<gene>
    <name evidence="1" type="ORF">O181_061712</name>
</gene>
<evidence type="ECO:0000313" key="2">
    <source>
        <dbReference type="Proteomes" id="UP000765509"/>
    </source>
</evidence>
<sequence length="90" mass="10158">MDVKTSCAQFKDVTPRNVTARLKNKTKIVFFQQSEGPVFKPLLGHVFHFVYSRLDSEEFVDTLVKITSSVMRAAQNLGAFNLLFLHQGPA</sequence>
<accession>A0A9Q3HZN1</accession>
<dbReference type="Proteomes" id="UP000765509">
    <property type="component" value="Unassembled WGS sequence"/>
</dbReference>
<reference evidence="1" key="1">
    <citation type="submission" date="2021-03" db="EMBL/GenBank/DDBJ databases">
        <title>Draft genome sequence of rust myrtle Austropuccinia psidii MF-1, a brazilian biotype.</title>
        <authorList>
            <person name="Quecine M.C."/>
            <person name="Pachon D.M.R."/>
            <person name="Bonatelli M.L."/>
            <person name="Correr F.H."/>
            <person name="Franceschini L.M."/>
            <person name="Leite T.F."/>
            <person name="Margarido G.R.A."/>
            <person name="Almeida C.A."/>
            <person name="Ferrarezi J.A."/>
            <person name="Labate C.A."/>
        </authorList>
    </citation>
    <scope>NUCLEOTIDE SEQUENCE</scope>
    <source>
        <strain evidence="1">MF-1</strain>
    </source>
</reference>
<organism evidence="1 2">
    <name type="scientific">Austropuccinia psidii MF-1</name>
    <dbReference type="NCBI Taxonomy" id="1389203"/>
    <lineage>
        <taxon>Eukaryota</taxon>
        <taxon>Fungi</taxon>
        <taxon>Dikarya</taxon>
        <taxon>Basidiomycota</taxon>
        <taxon>Pucciniomycotina</taxon>
        <taxon>Pucciniomycetes</taxon>
        <taxon>Pucciniales</taxon>
        <taxon>Sphaerophragmiaceae</taxon>
        <taxon>Austropuccinia</taxon>
    </lineage>
</organism>
<keyword evidence="2" id="KW-1185">Reference proteome</keyword>
<protein>
    <submittedName>
        <fullName evidence="1">Uncharacterized protein</fullName>
    </submittedName>
</protein>
<name>A0A9Q3HZN1_9BASI</name>